<feature type="region of interest" description="Disordered" evidence="1">
    <location>
        <begin position="473"/>
        <end position="492"/>
    </location>
</feature>
<reference evidence="2" key="2">
    <citation type="journal article" date="2023" name="IMA Fungus">
        <title>Comparative genomic study of the Penicillium genus elucidates a diverse pangenome and 15 lateral gene transfer events.</title>
        <authorList>
            <person name="Petersen C."/>
            <person name="Sorensen T."/>
            <person name="Nielsen M.R."/>
            <person name="Sondergaard T.E."/>
            <person name="Sorensen J.L."/>
            <person name="Fitzpatrick D.A."/>
            <person name="Frisvad J.C."/>
            <person name="Nielsen K.L."/>
        </authorList>
    </citation>
    <scope>NUCLEOTIDE SEQUENCE</scope>
    <source>
        <strain evidence="2">IBT 30728</strain>
    </source>
</reference>
<proteinExistence type="predicted"/>
<evidence type="ECO:0000313" key="3">
    <source>
        <dbReference type="Proteomes" id="UP001148312"/>
    </source>
</evidence>
<feature type="region of interest" description="Disordered" evidence="1">
    <location>
        <begin position="328"/>
        <end position="455"/>
    </location>
</feature>
<accession>A0A9W9XMS4</accession>
<organism evidence="2 3">
    <name type="scientific">Penicillium diatomitis</name>
    <dbReference type="NCBI Taxonomy" id="2819901"/>
    <lineage>
        <taxon>Eukaryota</taxon>
        <taxon>Fungi</taxon>
        <taxon>Dikarya</taxon>
        <taxon>Ascomycota</taxon>
        <taxon>Pezizomycotina</taxon>
        <taxon>Eurotiomycetes</taxon>
        <taxon>Eurotiomycetidae</taxon>
        <taxon>Eurotiales</taxon>
        <taxon>Aspergillaceae</taxon>
        <taxon>Penicillium</taxon>
    </lineage>
</organism>
<sequence>MTVVTDAPEGGAAALNETMALFPNDMFALTPRLSPINEAIDSLENEALAIDANASLVNFPIDLPEGQTVAVTGSEPPFDEAIDFSGTNTIGLAANAPPIYEPVDIPGSRTVAVAASQSPIDEAIDLPGSEMRKLATATPPVNVPVDFLEDEKLSFTATTSYRPDVRADDHRVKMDRPSSVLTADPSCFVITEEEKTAIECLAPSTAHVWYGPDKPEGALTTPQTPLKDPASPEPAPSQAKSQSARRRMKVPFAPASLPDLDRDLNEEQIRLVCAQLPRVRQKYGQYFSAAGLIRAAWSQALLKRGPDGEMLLPEDVLRSCMPKWKERLESLKSEESPRSHTRKRHERESSTAEGPDHKSISAKKAKRLHKDAEKTSDVETAPSPNILSRKKPMIRIRADTSRLGESNKGNAAETGACRAAEVRVRDPGRASKSEARKIFDSGAGRPSVKRSAMGDALSEQGNLFTHRVKFYRSPPTDSQSADQIAPPAPAGHSKLLDPKYLKSFNDFLTQEIRRMDDTILQIEHDPATRGEADTLRNHWHALVNLRDSCTRIEMTSASHKKE</sequence>
<reference evidence="2" key="1">
    <citation type="submission" date="2022-12" db="EMBL/GenBank/DDBJ databases">
        <authorList>
            <person name="Petersen C."/>
        </authorList>
    </citation>
    <scope>NUCLEOTIDE SEQUENCE</scope>
    <source>
        <strain evidence="2">IBT 30728</strain>
    </source>
</reference>
<comment type="caution">
    <text evidence="2">The sequence shown here is derived from an EMBL/GenBank/DDBJ whole genome shotgun (WGS) entry which is preliminary data.</text>
</comment>
<feature type="region of interest" description="Disordered" evidence="1">
    <location>
        <begin position="212"/>
        <end position="247"/>
    </location>
</feature>
<dbReference type="GeneID" id="81620777"/>
<keyword evidence="3" id="KW-1185">Reference proteome</keyword>
<feature type="compositionally biased region" description="Basic and acidic residues" evidence="1">
    <location>
        <begin position="420"/>
        <end position="439"/>
    </location>
</feature>
<gene>
    <name evidence="2" type="ORF">N7539_000924</name>
</gene>
<dbReference type="RefSeq" id="XP_056794821.1">
    <property type="nucleotide sequence ID" value="XM_056930528.1"/>
</dbReference>
<dbReference type="AlphaFoldDB" id="A0A9W9XMS4"/>
<feature type="compositionally biased region" description="Basic residues" evidence="1">
    <location>
        <begin position="360"/>
        <end position="369"/>
    </location>
</feature>
<feature type="compositionally biased region" description="Basic and acidic residues" evidence="1">
    <location>
        <begin position="346"/>
        <end position="359"/>
    </location>
</feature>
<evidence type="ECO:0000313" key="2">
    <source>
        <dbReference type="EMBL" id="KAJ5495808.1"/>
    </source>
</evidence>
<protein>
    <submittedName>
        <fullName evidence="2">Uncharacterized protein</fullName>
    </submittedName>
</protein>
<dbReference type="EMBL" id="JAPWDQ010000001">
    <property type="protein sequence ID" value="KAJ5495808.1"/>
    <property type="molecule type" value="Genomic_DNA"/>
</dbReference>
<feature type="compositionally biased region" description="Basic and acidic residues" evidence="1">
    <location>
        <begin position="328"/>
        <end position="338"/>
    </location>
</feature>
<name>A0A9W9XMS4_9EURO</name>
<dbReference type="Proteomes" id="UP001148312">
    <property type="component" value="Unassembled WGS sequence"/>
</dbReference>
<evidence type="ECO:0000256" key="1">
    <source>
        <dbReference type="SAM" id="MobiDB-lite"/>
    </source>
</evidence>